<proteinExistence type="predicted"/>
<accession>A0A8H7ZP77</accession>
<keyword evidence="2" id="KW-1185">Reference proteome</keyword>
<dbReference type="Proteomes" id="UP000673691">
    <property type="component" value="Unassembled WGS sequence"/>
</dbReference>
<name>A0A8H7ZP77_9FUNG</name>
<dbReference type="EMBL" id="JAEFCI010011165">
    <property type="protein sequence ID" value="KAG5456781.1"/>
    <property type="molecule type" value="Genomic_DNA"/>
</dbReference>
<sequence>HSRRRLPNAVKTHLRLTGQVEAVLTLLRPATCRNRFTGTCSSFVRGSKSTGPAAKGEWGGLRYRANHLAGVVNAAARRSDRISSKLRKRLHAGLSARPATISPGGFDRGVFPHGAAYRASRSILSLFWFRETEYGRPRAGFFVTALDDVQCTPCIQQIYQP</sequence>
<protein>
    <submittedName>
        <fullName evidence="1">Uncharacterized protein</fullName>
    </submittedName>
</protein>
<evidence type="ECO:0000313" key="1">
    <source>
        <dbReference type="EMBL" id="KAG5456781.1"/>
    </source>
</evidence>
<evidence type="ECO:0000313" key="2">
    <source>
        <dbReference type="Proteomes" id="UP000673691"/>
    </source>
</evidence>
<reference evidence="1 2" key="1">
    <citation type="journal article" name="Sci. Rep.">
        <title>Genome-scale phylogenetic analyses confirm Olpidium as the closest living zoosporic fungus to the non-flagellated, terrestrial fungi.</title>
        <authorList>
            <person name="Chang Y."/>
            <person name="Rochon D."/>
            <person name="Sekimoto S."/>
            <person name="Wang Y."/>
            <person name="Chovatia M."/>
            <person name="Sandor L."/>
            <person name="Salamov A."/>
            <person name="Grigoriev I.V."/>
            <person name="Stajich J.E."/>
            <person name="Spatafora J.W."/>
        </authorList>
    </citation>
    <scope>NUCLEOTIDE SEQUENCE [LARGE SCALE GENOMIC DNA]</scope>
    <source>
        <strain evidence="1">S191</strain>
    </source>
</reference>
<organism evidence="1 2">
    <name type="scientific">Olpidium bornovanus</name>
    <dbReference type="NCBI Taxonomy" id="278681"/>
    <lineage>
        <taxon>Eukaryota</taxon>
        <taxon>Fungi</taxon>
        <taxon>Fungi incertae sedis</taxon>
        <taxon>Olpidiomycota</taxon>
        <taxon>Olpidiomycotina</taxon>
        <taxon>Olpidiomycetes</taxon>
        <taxon>Olpidiales</taxon>
        <taxon>Olpidiaceae</taxon>
        <taxon>Olpidium</taxon>
    </lineage>
</organism>
<feature type="non-terminal residue" evidence="1">
    <location>
        <position position="1"/>
    </location>
</feature>
<dbReference type="AlphaFoldDB" id="A0A8H7ZP77"/>
<gene>
    <name evidence="1" type="ORF">BJ554DRAFT_3374</name>
</gene>
<comment type="caution">
    <text evidence="1">The sequence shown here is derived from an EMBL/GenBank/DDBJ whole genome shotgun (WGS) entry which is preliminary data.</text>
</comment>